<dbReference type="Proteomes" id="UP000439965">
    <property type="component" value="Unassembled WGS sequence"/>
</dbReference>
<protein>
    <submittedName>
        <fullName evidence="1">Uncharacterized protein</fullName>
    </submittedName>
</protein>
<dbReference type="RefSeq" id="WP_160805742.1">
    <property type="nucleotide sequence ID" value="NZ_JAIWOW010000003.1"/>
</dbReference>
<evidence type="ECO:0000313" key="2">
    <source>
        <dbReference type="Proteomes" id="UP000439965"/>
    </source>
</evidence>
<name>A0A6I4XB40_ENTGA</name>
<comment type="caution">
    <text evidence="1">The sequence shown here is derived from an EMBL/GenBank/DDBJ whole genome shotgun (WGS) entry which is preliminary data.</text>
</comment>
<reference evidence="1 2" key="1">
    <citation type="submission" date="2019-04" db="EMBL/GenBank/DDBJ databases">
        <title>Step-wise assembly of the neonatal virome modulated by breast feeding.</title>
        <authorList>
            <person name="Liang G."/>
            <person name="Bushman F."/>
        </authorList>
    </citation>
    <scope>NUCLEOTIDE SEQUENCE [LARGE SCALE GENOMIC DNA]</scope>
    <source>
        <strain evidence="1 2">E3404</strain>
    </source>
</reference>
<gene>
    <name evidence="1" type="ORF">GTI89_04065</name>
</gene>
<sequence>MFKSFMISYDLNDPGQKYDKVFEIIKEFGTYIKLQKSFWLVKTSLSPNQMTDKLNTVLDNNDSLFICEIIKNYQGRATEEDWEFIRKHIFPQ</sequence>
<proteinExistence type="predicted"/>
<evidence type="ECO:0000313" key="1">
    <source>
        <dbReference type="EMBL" id="MXS25254.1"/>
    </source>
</evidence>
<dbReference type="EMBL" id="WVTI01000002">
    <property type="protein sequence ID" value="MXS25254.1"/>
    <property type="molecule type" value="Genomic_DNA"/>
</dbReference>
<accession>A0A6I4XB40</accession>
<dbReference type="AlphaFoldDB" id="A0A6I4XB40"/>
<organism evidence="1 2">
    <name type="scientific">Enterococcus gallinarum</name>
    <dbReference type="NCBI Taxonomy" id="1353"/>
    <lineage>
        <taxon>Bacteria</taxon>
        <taxon>Bacillati</taxon>
        <taxon>Bacillota</taxon>
        <taxon>Bacilli</taxon>
        <taxon>Lactobacillales</taxon>
        <taxon>Enterococcaceae</taxon>
        <taxon>Enterococcus</taxon>
    </lineage>
</organism>